<protein>
    <submittedName>
        <fullName evidence="2">ABC transporter, substrate-binding protein (Cluster 5, nickel/peptides/opines)</fullName>
    </submittedName>
</protein>
<dbReference type="Gene3D" id="3.40.190.10">
    <property type="entry name" value="Periplasmic binding protein-like II"/>
    <property type="match status" value="1"/>
</dbReference>
<dbReference type="SUPFAM" id="SSF53850">
    <property type="entry name" value="Periplasmic binding protein-like II"/>
    <property type="match status" value="1"/>
</dbReference>
<dbReference type="InterPro" id="IPR030678">
    <property type="entry name" value="Peptide/Ni-bd"/>
</dbReference>
<sequence length="467" mass="52594">GEPFSAEDVAYTFNKLVEVGSAVKWGADVQQFLSKATATDATTTVFDFKVPAPRFFEFVAYKFDIGVYIVPKHIFEGQDWATFPHGDLAAGQPVTTSPWQLVFNEPEQKVMDRRDSWWGEAAGVAPMPQMLRHVYLPAPPEQGLATGIISNEYDIATGLQPATFGTVFDGNEKVITWTGQEEPFGNVDWWPHSLYLNNEKPPYDDKNVRWAISYYLDREQIIDVGWSGASEPSTLFLPNYPGLQPYIEAAQPLLEQYPITAFDRDKGDELLTAKGWTKNDDGMWQDETGTQIELEIISFFDFTGVGPVIVEQLRRAGIQATYSEPPNFFTRFSEGDYTGGLFGHGGSYSPDIYYSLRLYQSASTKIPGGHLVNFSRWKNAEYDALVDQLYGTSPTDTAAVMDIWMKCMALWVPDNPDIQISQGLHRLPMNTTYWTGWPDAENPYVNPAHFHLTWPLVMHNLTKATPT</sequence>
<dbReference type="InterPro" id="IPR000914">
    <property type="entry name" value="SBP_5_dom"/>
</dbReference>
<dbReference type="Gene3D" id="3.90.76.10">
    <property type="entry name" value="Dipeptide-binding Protein, Domain 1"/>
    <property type="match status" value="1"/>
</dbReference>
<dbReference type="GO" id="GO:0015833">
    <property type="term" value="P:peptide transport"/>
    <property type="evidence" value="ECO:0007669"/>
    <property type="project" value="TreeGrafter"/>
</dbReference>
<dbReference type="AlphaFoldDB" id="A0A6J4TW71"/>
<gene>
    <name evidence="2" type="ORF">AVDCRST_MAG73-1201</name>
</gene>
<proteinExistence type="predicted"/>
<organism evidence="2">
    <name type="scientific">uncultured Thermomicrobiales bacterium</name>
    <dbReference type="NCBI Taxonomy" id="1645740"/>
    <lineage>
        <taxon>Bacteria</taxon>
        <taxon>Pseudomonadati</taxon>
        <taxon>Thermomicrobiota</taxon>
        <taxon>Thermomicrobia</taxon>
        <taxon>Thermomicrobiales</taxon>
        <taxon>environmental samples</taxon>
    </lineage>
</organism>
<dbReference type="EMBL" id="CADCWE010000073">
    <property type="protein sequence ID" value="CAA9533873.1"/>
    <property type="molecule type" value="Genomic_DNA"/>
</dbReference>
<dbReference type="GO" id="GO:0043190">
    <property type="term" value="C:ATP-binding cassette (ABC) transporter complex"/>
    <property type="evidence" value="ECO:0007669"/>
    <property type="project" value="InterPro"/>
</dbReference>
<dbReference type="PANTHER" id="PTHR30290:SF16">
    <property type="entry name" value="OLIGOPEPTIDE ABC TRANSPORTER, PERIPLASMIC OLIGOPEPTIDE-BINDING PROTEIN"/>
    <property type="match status" value="1"/>
</dbReference>
<reference evidence="2" key="1">
    <citation type="submission" date="2020-02" db="EMBL/GenBank/DDBJ databases">
        <authorList>
            <person name="Meier V. D."/>
        </authorList>
    </citation>
    <scope>NUCLEOTIDE SEQUENCE</scope>
    <source>
        <strain evidence="2">AVDCRST_MAG73</strain>
    </source>
</reference>
<dbReference type="GO" id="GO:0030288">
    <property type="term" value="C:outer membrane-bounded periplasmic space"/>
    <property type="evidence" value="ECO:0007669"/>
    <property type="project" value="UniProtKB-ARBA"/>
</dbReference>
<accession>A0A6J4TW71</accession>
<dbReference type="GO" id="GO:1904680">
    <property type="term" value="F:peptide transmembrane transporter activity"/>
    <property type="evidence" value="ECO:0007669"/>
    <property type="project" value="TreeGrafter"/>
</dbReference>
<dbReference type="Gene3D" id="3.10.105.10">
    <property type="entry name" value="Dipeptide-binding Protein, Domain 3"/>
    <property type="match status" value="1"/>
</dbReference>
<feature type="non-terminal residue" evidence="2">
    <location>
        <position position="1"/>
    </location>
</feature>
<feature type="domain" description="Solute-binding protein family 5" evidence="1">
    <location>
        <begin position="1"/>
        <end position="362"/>
    </location>
</feature>
<dbReference type="PIRSF" id="PIRSF002741">
    <property type="entry name" value="MppA"/>
    <property type="match status" value="1"/>
</dbReference>
<dbReference type="Pfam" id="PF00496">
    <property type="entry name" value="SBP_bac_5"/>
    <property type="match status" value="1"/>
</dbReference>
<name>A0A6J4TW71_9BACT</name>
<dbReference type="PANTHER" id="PTHR30290">
    <property type="entry name" value="PERIPLASMIC BINDING COMPONENT OF ABC TRANSPORTER"/>
    <property type="match status" value="1"/>
</dbReference>
<evidence type="ECO:0000259" key="1">
    <source>
        <dbReference type="Pfam" id="PF00496"/>
    </source>
</evidence>
<evidence type="ECO:0000313" key="2">
    <source>
        <dbReference type="EMBL" id="CAA9533873.1"/>
    </source>
</evidence>
<dbReference type="InterPro" id="IPR039424">
    <property type="entry name" value="SBP_5"/>
</dbReference>